<evidence type="ECO:0000313" key="3">
    <source>
        <dbReference type="EMBL" id="UOE20823.1"/>
    </source>
</evidence>
<evidence type="ECO:0000313" key="4">
    <source>
        <dbReference type="Proteomes" id="UP000265719"/>
    </source>
</evidence>
<keyword evidence="4" id="KW-1185">Reference proteome</keyword>
<accession>A0AA97LZD7</accession>
<keyword evidence="3" id="KW-0547">Nucleotide-binding</keyword>
<dbReference type="InterPro" id="IPR050267">
    <property type="entry name" value="Anti-sigma-factor_SerPK"/>
</dbReference>
<dbReference type="Gene3D" id="3.30.565.10">
    <property type="entry name" value="Histidine kinase-like ATPase, C-terminal domain"/>
    <property type="match status" value="1"/>
</dbReference>
<dbReference type="SUPFAM" id="SSF55874">
    <property type="entry name" value="ATPase domain of HSP90 chaperone/DNA topoisomerase II/histidine kinase"/>
    <property type="match status" value="1"/>
</dbReference>
<dbReference type="CDD" id="cd16936">
    <property type="entry name" value="HATPase_RsbW-like"/>
    <property type="match status" value="1"/>
</dbReference>
<gene>
    <name evidence="3" type="ORF">NI17_006455</name>
</gene>
<reference evidence="3" key="1">
    <citation type="submission" date="2020-10" db="EMBL/GenBank/DDBJ databases">
        <title>De novo genome project of the cellulose decomposer Thermobifida halotolerans type strain.</title>
        <authorList>
            <person name="Nagy I."/>
            <person name="Horvath B."/>
            <person name="Kukolya J."/>
            <person name="Nagy I."/>
            <person name="Orsini M."/>
        </authorList>
    </citation>
    <scope>NUCLEOTIDE SEQUENCE</scope>
    <source>
        <strain evidence="3">DSM 44931</strain>
    </source>
</reference>
<dbReference type="PANTHER" id="PTHR35526:SF3">
    <property type="entry name" value="ANTI-SIGMA-F FACTOR RSBW"/>
    <property type="match status" value="1"/>
</dbReference>
<dbReference type="InterPro" id="IPR036890">
    <property type="entry name" value="HATPase_C_sf"/>
</dbReference>
<name>A0AA97LZD7_9ACTN</name>
<proteinExistence type="predicted"/>
<dbReference type="PANTHER" id="PTHR35526">
    <property type="entry name" value="ANTI-SIGMA-F FACTOR RSBW-RELATED"/>
    <property type="match status" value="1"/>
</dbReference>
<dbReference type="InterPro" id="IPR003594">
    <property type="entry name" value="HATPase_dom"/>
</dbReference>
<dbReference type="AlphaFoldDB" id="A0AA97LZD7"/>
<dbReference type="KEGG" id="thao:NI17_006455"/>
<evidence type="ECO:0000259" key="2">
    <source>
        <dbReference type="Pfam" id="PF13581"/>
    </source>
</evidence>
<dbReference type="GO" id="GO:0005524">
    <property type="term" value="F:ATP binding"/>
    <property type="evidence" value="ECO:0007669"/>
    <property type="project" value="UniProtKB-KW"/>
</dbReference>
<keyword evidence="1" id="KW-0723">Serine/threonine-protein kinase</keyword>
<dbReference type="Pfam" id="PF13581">
    <property type="entry name" value="HATPase_c_2"/>
    <property type="match status" value="1"/>
</dbReference>
<protein>
    <submittedName>
        <fullName evidence="3">ATP-binding protein</fullName>
    </submittedName>
</protein>
<organism evidence="3 4">
    <name type="scientific">Thermobifida halotolerans</name>
    <dbReference type="NCBI Taxonomy" id="483545"/>
    <lineage>
        <taxon>Bacteria</taxon>
        <taxon>Bacillati</taxon>
        <taxon>Actinomycetota</taxon>
        <taxon>Actinomycetes</taxon>
        <taxon>Streptosporangiales</taxon>
        <taxon>Nocardiopsidaceae</taxon>
        <taxon>Thermobifida</taxon>
    </lineage>
</organism>
<dbReference type="RefSeq" id="WP_068693376.1">
    <property type="nucleotide sequence ID" value="NZ_CP063196.1"/>
</dbReference>
<dbReference type="GO" id="GO:0004674">
    <property type="term" value="F:protein serine/threonine kinase activity"/>
    <property type="evidence" value="ECO:0007669"/>
    <property type="project" value="UniProtKB-KW"/>
</dbReference>
<keyword evidence="1" id="KW-0418">Kinase</keyword>
<keyword evidence="1" id="KW-0808">Transferase</keyword>
<sequence>MTVAFTSFPGTPDSVAAARRFVVGAVRLCPRSTAPDEVVERAELITSELATNAIRHTRSGDPGGFFKVRVHVDTRGVRTEVRTLHPRLWQSAPRVLKPEDPFREHGRGLLLVDQLATEWGTLSPWEEGVYFHLTWP</sequence>
<evidence type="ECO:0000256" key="1">
    <source>
        <dbReference type="ARBA" id="ARBA00022527"/>
    </source>
</evidence>
<keyword evidence="3" id="KW-0067">ATP-binding</keyword>
<dbReference type="EMBL" id="CP063196">
    <property type="protein sequence ID" value="UOE20823.1"/>
    <property type="molecule type" value="Genomic_DNA"/>
</dbReference>
<feature type="domain" description="Histidine kinase/HSP90-like ATPase" evidence="2">
    <location>
        <begin position="8"/>
        <end position="118"/>
    </location>
</feature>
<dbReference type="Proteomes" id="UP000265719">
    <property type="component" value="Chromosome"/>
</dbReference>